<dbReference type="SUPFAM" id="SSF46689">
    <property type="entry name" value="Homeodomain-like"/>
    <property type="match status" value="1"/>
</dbReference>
<dbReference type="PRINTS" id="PR00455">
    <property type="entry name" value="HTHTETR"/>
</dbReference>
<dbReference type="InterPro" id="IPR036271">
    <property type="entry name" value="Tet_transcr_reg_TetR-rel_C_sf"/>
</dbReference>
<feature type="domain" description="HTH tetR-type" evidence="3">
    <location>
        <begin position="13"/>
        <end position="73"/>
    </location>
</feature>
<dbReference type="Proteomes" id="UP001148313">
    <property type="component" value="Unassembled WGS sequence"/>
</dbReference>
<dbReference type="InterPro" id="IPR041678">
    <property type="entry name" value="TetR_C_16"/>
</dbReference>
<sequence length="192" mass="21051">MMTAINEQKRNAATTRKAILDAARRAFKEKGFDAAGLREITAAAGVNAALVNRYFGSKENLFEEAIVPELNIDTLLDGDRSTFGERAAAHFAEFAHEGEEMGPTLLAFVRSAGSLDVRDLVSRAIHRQVVLPLAVWLGGKDAEQRAALIVAHMTGFDTLRRVVGIDSLSQEHEEAIVDRFARVLQGYVDDEL</sequence>
<evidence type="ECO:0000256" key="2">
    <source>
        <dbReference type="PROSITE-ProRule" id="PRU00335"/>
    </source>
</evidence>
<evidence type="ECO:0000313" key="5">
    <source>
        <dbReference type="Proteomes" id="UP001148313"/>
    </source>
</evidence>
<dbReference type="InterPro" id="IPR009057">
    <property type="entry name" value="Homeodomain-like_sf"/>
</dbReference>
<dbReference type="Gene3D" id="1.10.357.10">
    <property type="entry name" value="Tetracycline Repressor, domain 2"/>
    <property type="match status" value="1"/>
</dbReference>
<dbReference type="Gene3D" id="1.10.10.60">
    <property type="entry name" value="Homeodomain-like"/>
    <property type="match status" value="1"/>
</dbReference>
<keyword evidence="1 2" id="KW-0238">DNA-binding</keyword>
<dbReference type="InterPro" id="IPR001647">
    <property type="entry name" value="HTH_TetR"/>
</dbReference>
<dbReference type="InterPro" id="IPR050109">
    <property type="entry name" value="HTH-type_TetR-like_transc_reg"/>
</dbReference>
<reference evidence="4" key="1">
    <citation type="submission" date="2022-11" db="EMBL/GenBank/DDBJ databases">
        <title>Hoeflea poritis sp. nov., isolated from scleractinian coral Porites lutea.</title>
        <authorList>
            <person name="Zhang G."/>
            <person name="Wei Q."/>
            <person name="Cai L."/>
        </authorList>
    </citation>
    <scope>NUCLEOTIDE SEQUENCE</scope>
    <source>
        <strain evidence="4">E7-10</strain>
    </source>
</reference>
<name>A0ABT4VNQ9_9HYPH</name>
<evidence type="ECO:0000256" key="1">
    <source>
        <dbReference type="ARBA" id="ARBA00023125"/>
    </source>
</evidence>
<dbReference type="PROSITE" id="PS50977">
    <property type="entry name" value="HTH_TETR_2"/>
    <property type="match status" value="1"/>
</dbReference>
<dbReference type="EMBL" id="JAPJZH010000007">
    <property type="protein sequence ID" value="MDA4846347.1"/>
    <property type="molecule type" value="Genomic_DNA"/>
</dbReference>
<dbReference type="PANTHER" id="PTHR30055">
    <property type="entry name" value="HTH-TYPE TRANSCRIPTIONAL REGULATOR RUTR"/>
    <property type="match status" value="1"/>
</dbReference>
<keyword evidence="5" id="KW-1185">Reference proteome</keyword>
<dbReference type="RefSeq" id="WP_271090082.1">
    <property type="nucleotide sequence ID" value="NZ_JAPJZH010000007.1"/>
</dbReference>
<organism evidence="4 5">
    <name type="scientific">Hoeflea poritis</name>
    <dbReference type="NCBI Taxonomy" id="2993659"/>
    <lineage>
        <taxon>Bacteria</taxon>
        <taxon>Pseudomonadati</taxon>
        <taxon>Pseudomonadota</taxon>
        <taxon>Alphaproteobacteria</taxon>
        <taxon>Hyphomicrobiales</taxon>
        <taxon>Rhizobiaceae</taxon>
        <taxon>Hoeflea</taxon>
    </lineage>
</organism>
<dbReference type="Pfam" id="PF17920">
    <property type="entry name" value="TetR_C_16"/>
    <property type="match status" value="1"/>
</dbReference>
<dbReference type="SUPFAM" id="SSF48498">
    <property type="entry name" value="Tetracyclin repressor-like, C-terminal domain"/>
    <property type="match status" value="1"/>
</dbReference>
<comment type="caution">
    <text evidence="4">The sequence shown here is derived from an EMBL/GenBank/DDBJ whole genome shotgun (WGS) entry which is preliminary data.</text>
</comment>
<accession>A0ABT4VNQ9</accession>
<dbReference type="Pfam" id="PF00440">
    <property type="entry name" value="TetR_N"/>
    <property type="match status" value="1"/>
</dbReference>
<evidence type="ECO:0000259" key="3">
    <source>
        <dbReference type="PROSITE" id="PS50977"/>
    </source>
</evidence>
<gene>
    <name evidence="4" type="ORF">OOZ53_13355</name>
</gene>
<proteinExistence type="predicted"/>
<evidence type="ECO:0000313" key="4">
    <source>
        <dbReference type="EMBL" id="MDA4846347.1"/>
    </source>
</evidence>
<dbReference type="PANTHER" id="PTHR30055:SF235">
    <property type="entry name" value="TRANSCRIPTIONAL REGULATORY PROTEIN"/>
    <property type="match status" value="1"/>
</dbReference>
<feature type="DNA-binding region" description="H-T-H motif" evidence="2">
    <location>
        <begin position="36"/>
        <end position="55"/>
    </location>
</feature>
<protein>
    <submittedName>
        <fullName evidence="4">TetR family transcriptional regulator</fullName>
    </submittedName>
</protein>